<name>A0A8B7BR90_PHODC</name>
<dbReference type="GO" id="GO:0000373">
    <property type="term" value="P:Group II intron splicing"/>
    <property type="evidence" value="ECO:0007669"/>
    <property type="project" value="InterPro"/>
</dbReference>
<dbReference type="PANTHER" id="PTHR47594:SF3">
    <property type="entry name" value="PROTEIN THYLAKOID ASSEMBLY 8, CHLOROPLASTIC"/>
    <property type="match status" value="1"/>
</dbReference>
<dbReference type="Proteomes" id="UP000228380">
    <property type="component" value="Chromosome 3"/>
</dbReference>
<reference evidence="2" key="1">
    <citation type="journal article" date="2019" name="Nat. Commun.">
        <title>Genome-wide association mapping of date palm fruit traits.</title>
        <authorList>
            <person name="Hazzouri K.M."/>
            <person name="Gros-Balthazard M."/>
            <person name="Flowers J.M."/>
            <person name="Copetti D."/>
            <person name="Lemansour A."/>
            <person name="Lebrun M."/>
            <person name="Masmoudi K."/>
            <person name="Ferrand S."/>
            <person name="Dhar M.I."/>
            <person name="Fresquez Z.A."/>
            <person name="Rosas U."/>
            <person name="Zhang J."/>
            <person name="Talag J."/>
            <person name="Lee S."/>
            <person name="Kudrna D."/>
            <person name="Powell R.F."/>
            <person name="Leitch I.J."/>
            <person name="Krueger R.R."/>
            <person name="Wing R.A."/>
            <person name="Amiri K.M.A."/>
            <person name="Purugganan M.D."/>
        </authorList>
    </citation>
    <scope>NUCLEOTIDE SEQUENCE [LARGE SCALE GENOMIC DNA]</scope>
    <source>
        <strain evidence="2">cv. Khalas</strain>
    </source>
</reference>
<dbReference type="Gene3D" id="1.25.40.10">
    <property type="entry name" value="Tetratricopeptide repeat domain"/>
    <property type="match status" value="1"/>
</dbReference>
<dbReference type="AlphaFoldDB" id="A0A8B7BR90"/>
<accession>A0A8B7BR90</accession>
<reference evidence="3" key="2">
    <citation type="submission" date="2025-08" db="UniProtKB">
        <authorList>
            <consortium name="RefSeq"/>
        </authorList>
    </citation>
    <scope>IDENTIFICATION</scope>
    <source>
        <tissue evidence="3">Young leaves</tissue>
    </source>
</reference>
<dbReference type="PANTHER" id="PTHR47594">
    <property type="entry name" value="PPR CONTAINING PLANT-LIKE PROTEIN"/>
    <property type="match status" value="1"/>
</dbReference>
<dbReference type="GO" id="GO:0003723">
    <property type="term" value="F:RNA binding"/>
    <property type="evidence" value="ECO:0007669"/>
    <property type="project" value="InterPro"/>
</dbReference>
<dbReference type="NCBIfam" id="TIGR00756">
    <property type="entry name" value="PPR"/>
    <property type="match status" value="1"/>
</dbReference>
<dbReference type="KEGG" id="pda:103702875"/>
<evidence type="ECO:0000256" key="1">
    <source>
        <dbReference type="ARBA" id="ARBA00022737"/>
    </source>
</evidence>
<keyword evidence="1" id="KW-0677">Repeat</keyword>
<dbReference type="GO" id="GO:0009658">
    <property type="term" value="P:chloroplast organization"/>
    <property type="evidence" value="ECO:0007669"/>
    <property type="project" value="InterPro"/>
</dbReference>
<dbReference type="InterPro" id="IPR011990">
    <property type="entry name" value="TPR-like_helical_dom_sf"/>
</dbReference>
<organism evidence="2 3">
    <name type="scientific">Phoenix dactylifera</name>
    <name type="common">Date palm</name>
    <dbReference type="NCBI Taxonomy" id="42345"/>
    <lineage>
        <taxon>Eukaryota</taxon>
        <taxon>Viridiplantae</taxon>
        <taxon>Streptophyta</taxon>
        <taxon>Embryophyta</taxon>
        <taxon>Tracheophyta</taxon>
        <taxon>Spermatophyta</taxon>
        <taxon>Magnoliopsida</taxon>
        <taxon>Liliopsida</taxon>
        <taxon>Arecaceae</taxon>
        <taxon>Coryphoideae</taxon>
        <taxon>Phoeniceae</taxon>
        <taxon>Phoenix</taxon>
    </lineage>
</organism>
<dbReference type="GeneID" id="103702875"/>
<gene>
    <name evidence="3" type="primary">LOC103702875</name>
</gene>
<dbReference type="OrthoDB" id="675068at2759"/>
<protein>
    <submittedName>
        <fullName evidence="3">Protein THYLAKOID ASSEMBLY 8, chloroplastic-like</fullName>
    </submittedName>
</protein>
<keyword evidence="2" id="KW-1185">Reference proteome</keyword>
<evidence type="ECO:0000313" key="2">
    <source>
        <dbReference type="Proteomes" id="UP000228380"/>
    </source>
</evidence>
<evidence type="ECO:0000313" key="3">
    <source>
        <dbReference type="RefSeq" id="XP_008783728.2"/>
    </source>
</evidence>
<sequence length="238" mass="26207">MAAGFLKPSTPLTLRSVRLTCPFPKNSKLPATLISCGPRDHRWPLLRGRTLSAEAILAVQALKRARGDDSKVEQVVSTAFIRLLKPDLVAALAELRRQGQWRLAGKVFVAARKDFSSKPDYSLYAEMVATMARNGMREEIGLSVSDLLAAREKGDGFSADDLRGLARVVKALIGAGSGKAVKNMYREMKRRNCVPDEFLFKDLIKGLRGMGEGEAADEVERDFEVWSNGGSRSELLRV</sequence>
<proteinExistence type="predicted"/>
<dbReference type="InterPro" id="IPR002885">
    <property type="entry name" value="PPR_rpt"/>
</dbReference>
<dbReference type="RefSeq" id="XP_008783728.2">
    <property type="nucleotide sequence ID" value="XM_008785506.4"/>
</dbReference>
<dbReference type="InterPro" id="IPR044190">
    <property type="entry name" value="THA8-like"/>
</dbReference>